<feature type="compositionally biased region" description="Low complexity" evidence="1">
    <location>
        <begin position="78"/>
        <end position="148"/>
    </location>
</feature>
<evidence type="ECO:0000259" key="3">
    <source>
        <dbReference type="Pfam" id="PF14477"/>
    </source>
</evidence>
<feature type="region of interest" description="Disordered" evidence="1">
    <location>
        <begin position="68"/>
        <end position="234"/>
    </location>
</feature>
<protein>
    <recommendedName>
        <fullName evidence="6">Mso1 N-terminal domain-containing protein</fullName>
    </recommendedName>
</protein>
<dbReference type="AlphaFoldDB" id="A0A9P0VZL6"/>
<dbReference type="Pfam" id="PF14475">
    <property type="entry name" value="Mso1_Sec1_bdg"/>
    <property type="match status" value="1"/>
</dbReference>
<name>A0A9P0VZL6_9ASCO</name>
<proteinExistence type="predicted"/>
<evidence type="ECO:0008006" key="6">
    <source>
        <dbReference type="Google" id="ProtNLM"/>
    </source>
</evidence>
<dbReference type="EMBL" id="CAKXYY010000014">
    <property type="protein sequence ID" value="CAH2354071.1"/>
    <property type="molecule type" value="Genomic_DNA"/>
</dbReference>
<feature type="compositionally biased region" description="Polar residues" evidence="1">
    <location>
        <begin position="166"/>
        <end position="191"/>
    </location>
</feature>
<reference evidence="4" key="1">
    <citation type="submission" date="2022-03" db="EMBL/GenBank/DDBJ databases">
        <authorList>
            <person name="Legras J.-L."/>
            <person name="Devillers H."/>
            <person name="Grondin C."/>
        </authorList>
    </citation>
    <scope>NUCLEOTIDE SEQUENCE</scope>
    <source>
        <strain evidence="4">CLIB 1423</strain>
    </source>
</reference>
<evidence type="ECO:0000313" key="4">
    <source>
        <dbReference type="EMBL" id="CAH2354071.1"/>
    </source>
</evidence>
<feature type="domain" description="Mso1 membrane-polarising" evidence="3">
    <location>
        <begin position="150"/>
        <end position="196"/>
    </location>
</feature>
<comment type="caution">
    <text evidence="4">The sequence shown here is derived from an EMBL/GenBank/DDBJ whole genome shotgun (WGS) entry which is preliminary data.</text>
</comment>
<evidence type="ECO:0000313" key="5">
    <source>
        <dbReference type="Proteomes" id="UP000837801"/>
    </source>
</evidence>
<dbReference type="InterPro" id="IPR028095">
    <property type="entry name" value="Mso1_N_dom"/>
</dbReference>
<dbReference type="OrthoDB" id="4094515at2759"/>
<gene>
    <name evidence="4" type="ORF">CLIB1423_14S01376</name>
</gene>
<dbReference type="InterPro" id="IPR059107">
    <property type="entry name" value="Mso1_C"/>
</dbReference>
<dbReference type="Pfam" id="PF14477">
    <property type="entry name" value="Mso1_C"/>
    <property type="match status" value="1"/>
</dbReference>
<feature type="domain" description="Mso1 N-terminal" evidence="2">
    <location>
        <begin position="21"/>
        <end position="61"/>
    </location>
</feature>
<sequence length="234" mass="26425">MTSVNGESRNLLSKIKFTTKFSNLSLSANTEKDGSTENDTLIHNAFVKYFEARGERFPDWLGETRIQNSSQSAAQRGNGYQANNNYSNSQYQPVYNSRNSGQQQQQQQQQQHQHQYQQQQQQQQQHFQQQQQPNQYQEQQSPPQQSSYTPRSSSRLQDMYNKSRHQSIPGSGYNSQPSTQSRPTLGRTNTGGRLREKMLNSNYQPSSPSGSRPTSGSGTNSAGSGSTRATWGSR</sequence>
<dbReference type="Proteomes" id="UP000837801">
    <property type="component" value="Unassembled WGS sequence"/>
</dbReference>
<evidence type="ECO:0000259" key="2">
    <source>
        <dbReference type="Pfam" id="PF14475"/>
    </source>
</evidence>
<keyword evidence="5" id="KW-1185">Reference proteome</keyword>
<evidence type="ECO:0000256" key="1">
    <source>
        <dbReference type="SAM" id="MobiDB-lite"/>
    </source>
</evidence>
<organism evidence="4 5">
    <name type="scientific">[Candida] railenensis</name>
    <dbReference type="NCBI Taxonomy" id="45579"/>
    <lineage>
        <taxon>Eukaryota</taxon>
        <taxon>Fungi</taxon>
        <taxon>Dikarya</taxon>
        <taxon>Ascomycota</taxon>
        <taxon>Saccharomycotina</taxon>
        <taxon>Pichiomycetes</taxon>
        <taxon>Debaryomycetaceae</taxon>
        <taxon>Kurtzmaniella</taxon>
    </lineage>
</organism>
<feature type="compositionally biased region" description="Low complexity" evidence="1">
    <location>
        <begin position="205"/>
        <end position="234"/>
    </location>
</feature>
<accession>A0A9P0VZL6</accession>